<dbReference type="Pfam" id="PF00069">
    <property type="entry name" value="Pkinase"/>
    <property type="match status" value="1"/>
</dbReference>
<dbReference type="SUPFAM" id="SSF52540">
    <property type="entry name" value="P-loop containing nucleoside triphosphate hydrolases"/>
    <property type="match status" value="1"/>
</dbReference>
<evidence type="ECO:0000313" key="7">
    <source>
        <dbReference type="EMBL" id="CAA2099343.1"/>
    </source>
</evidence>
<dbReference type="Pfam" id="PF13191">
    <property type="entry name" value="AAA_16"/>
    <property type="match status" value="1"/>
</dbReference>
<feature type="coiled-coil region" evidence="4">
    <location>
        <begin position="1442"/>
        <end position="1476"/>
    </location>
</feature>
<dbReference type="InterPro" id="IPR004358">
    <property type="entry name" value="Sig_transdc_His_kin-like_C"/>
</dbReference>
<dbReference type="InterPro" id="IPR003594">
    <property type="entry name" value="HATPase_dom"/>
</dbReference>
<dbReference type="InterPro" id="IPR029016">
    <property type="entry name" value="GAF-like_dom_sf"/>
</dbReference>
<evidence type="ECO:0000256" key="2">
    <source>
        <dbReference type="ARBA" id="ARBA00012438"/>
    </source>
</evidence>
<feature type="domain" description="Histidine kinase" evidence="6">
    <location>
        <begin position="1485"/>
        <end position="1706"/>
    </location>
</feature>
<reference evidence="7" key="1">
    <citation type="submission" date="2019-12" db="EMBL/GenBank/DDBJ databases">
        <authorList>
            <person name="Cremers G."/>
        </authorList>
    </citation>
    <scope>NUCLEOTIDE SEQUENCE</scope>
    <source>
        <strain evidence="7">Vvax</strain>
    </source>
</reference>
<dbReference type="SMART" id="SM00065">
    <property type="entry name" value="GAF"/>
    <property type="match status" value="1"/>
</dbReference>
<dbReference type="EMBL" id="LR743507">
    <property type="protein sequence ID" value="CAA2099343.1"/>
    <property type="molecule type" value="Genomic_DNA"/>
</dbReference>
<keyword evidence="7" id="KW-0418">Kinase</keyword>
<dbReference type="PROSITE" id="PS50109">
    <property type="entry name" value="HIS_KIN"/>
    <property type="match status" value="1"/>
</dbReference>
<evidence type="ECO:0000256" key="1">
    <source>
        <dbReference type="ARBA" id="ARBA00000085"/>
    </source>
</evidence>
<protein>
    <recommendedName>
        <fullName evidence="2">histidine kinase</fullName>
        <ecNumber evidence="2">2.7.13.3</ecNumber>
    </recommendedName>
</protein>
<dbReference type="InterPro" id="IPR036890">
    <property type="entry name" value="HATPase_C_sf"/>
</dbReference>
<proteinExistence type="predicted"/>
<dbReference type="InterPro" id="IPR003018">
    <property type="entry name" value="GAF"/>
</dbReference>
<dbReference type="Pfam" id="PF02518">
    <property type="entry name" value="HATPase_c"/>
    <property type="match status" value="1"/>
</dbReference>
<dbReference type="InterPro" id="IPR005467">
    <property type="entry name" value="His_kinase_dom"/>
</dbReference>
<dbReference type="PRINTS" id="PR00344">
    <property type="entry name" value="BCTRLSENSOR"/>
</dbReference>
<dbReference type="Gene3D" id="3.30.565.10">
    <property type="entry name" value="Histidine kinase-like ATPase, C-terminal domain"/>
    <property type="match status" value="1"/>
</dbReference>
<evidence type="ECO:0000259" key="5">
    <source>
        <dbReference type="PROSITE" id="PS50011"/>
    </source>
</evidence>
<dbReference type="Pfam" id="PF01590">
    <property type="entry name" value="GAF"/>
    <property type="match status" value="1"/>
</dbReference>
<comment type="catalytic activity">
    <reaction evidence="1">
        <text>ATP + protein L-histidine = ADP + protein N-phospho-L-histidine.</text>
        <dbReference type="EC" id="2.7.13.3"/>
    </reaction>
</comment>
<dbReference type="SUPFAM" id="SSF55874">
    <property type="entry name" value="ATPase domain of HSP90 chaperone/DNA topoisomerase II/histidine kinase"/>
    <property type="match status" value="1"/>
</dbReference>
<evidence type="ECO:0000256" key="4">
    <source>
        <dbReference type="SAM" id="Coils"/>
    </source>
</evidence>
<dbReference type="InterPro" id="IPR003661">
    <property type="entry name" value="HisK_dim/P_dom"/>
</dbReference>
<dbReference type="GO" id="GO:0000155">
    <property type="term" value="F:phosphorelay sensor kinase activity"/>
    <property type="evidence" value="ECO:0007669"/>
    <property type="project" value="InterPro"/>
</dbReference>
<dbReference type="InterPro" id="IPR027417">
    <property type="entry name" value="P-loop_NTPase"/>
</dbReference>
<dbReference type="InterPro" id="IPR041664">
    <property type="entry name" value="AAA_16"/>
</dbReference>
<dbReference type="InterPro" id="IPR011009">
    <property type="entry name" value="Kinase-like_dom_sf"/>
</dbReference>
<dbReference type="SMART" id="SM00388">
    <property type="entry name" value="HisKA"/>
    <property type="match status" value="1"/>
</dbReference>
<dbReference type="SUPFAM" id="SSF56112">
    <property type="entry name" value="Protein kinase-like (PK-like)"/>
    <property type="match status" value="1"/>
</dbReference>
<dbReference type="InterPro" id="IPR053159">
    <property type="entry name" value="Hybrid_Histidine_Kinase"/>
</dbReference>
<dbReference type="Gene3D" id="3.30.450.40">
    <property type="match status" value="1"/>
</dbReference>
<dbReference type="EC" id="2.7.13.3" evidence="2"/>
<feature type="domain" description="Protein kinase" evidence="5">
    <location>
        <begin position="1"/>
        <end position="273"/>
    </location>
</feature>
<dbReference type="InterPro" id="IPR000719">
    <property type="entry name" value="Prot_kinase_dom"/>
</dbReference>
<dbReference type="PROSITE" id="PS50011">
    <property type="entry name" value="PROTEIN_KINASE_DOM"/>
    <property type="match status" value="1"/>
</dbReference>
<gene>
    <name evidence="7" type="primary">tmoS_1</name>
    <name evidence="7" type="ORF">VVAX_00189</name>
</gene>
<dbReference type="Gene3D" id="1.10.287.130">
    <property type="match status" value="1"/>
</dbReference>
<dbReference type="PANTHER" id="PTHR43642">
    <property type="entry name" value="HYBRID SIGNAL TRANSDUCTION HISTIDINE KINASE G"/>
    <property type="match status" value="1"/>
</dbReference>
<dbReference type="PANTHER" id="PTHR43642:SF1">
    <property type="entry name" value="HYBRID SIGNAL TRANSDUCTION HISTIDINE KINASE G"/>
    <property type="match status" value="1"/>
</dbReference>
<dbReference type="SUPFAM" id="SSF55781">
    <property type="entry name" value="GAF domain-like"/>
    <property type="match status" value="1"/>
</dbReference>
<accession>A0A679IZ80</accession>
<keyword evidence="3" id="KW-0597">Phosphoprotein</keyword>
<dbReference type="InterPro" id="IPR036097">
    <property type="entry name" value="HisK_dim/P_sf"/>
</dbReference>
<dbReference type="RefSeq" id="WP_339087976.1">
    <property type="nucleotide sequence ID" value="NZ_LR743507.1"/>
</dbReference>
<keyword evidence="7" id="KW-0808">Transferase</keyword>
<organism evidence="7">
    <name type="scientific">Variovorax paradoxus</name>
    <dbReference type="NCBI Taxonomy" id="34073"/>
    <lineage>
        <taxon>Bacteria</taxon>
        <taxon>Pseudomonadati</taxon>
        <taxon>Pseudomonadota</taxon>
        <taxon>Betaproteobacteria</taxon>
        <taxon>Burkholderiales</taxon>
        <taxon>Comamonadaceae</taxon>
        <taxon>Variovorax</taxon>
    </lineage>
</organism>
<name>A0A679IZ80_VARPD</name>
<dbReference type="SMART" id="SM00387">
    <property type="entry name" value="HATPase_c"/>
    <property type="match status" value="1"/>
</dbReference>
<dbReference type="GO" id="GO:0005524">
    <property type="term" value="F:ATP binding"/>
    <property type="evidence" value="ECO:0007669"/>
    <property type="project" value="InterPro"/>
</dbReference>
<dbReference type="Gene3D" id="1.10.510.10">
    <property type="entry name" value="Transferase(Phosphotransferase) domain 1"/>
    <property type="match status" value="1"/>
</dbReference>
<sequence>MIDLSTRRLVELNAGTPRLHRAVAADAPSVLVAGRGNATPAALAALQREYAFRTALHDAWSAVPQALLPHGDGALLVLGDPGGEPLLRAGAQPQGPEEFLSVAIGLASAVAAMHAAGVVHRALTPQRFLLDADGRAWLTGFGFAERLDVDGSAPPDAGLEWDESSFVYMAPELGGRMNVRIDERTDLYALGCIFYELLVGTPPFEGADAAARVHAHATHRPRPPSEAAYVPEQFSQLTMKLLEKAPEQRYADAAGVLADLRRCEELQLRHGHIPPFALDSRAALQRLHRVDRVLGREQELGALLALYRAVAGGTGVARARVAWVSGHSGIGKSMLLQEAVTRMQCVGHPLLAASKSEEGRRGTPYAILVQALDLLLQYVLGRPDEEFAFWRERIRAATAPMGRTLAALLPALTVVLGPQPDAPEAPDTAPALERERLLQAMARLLACFATTERPLVLLLDDLQWADVGTLQVLERLLHQHADVPLLLVGAFRSKEVGDDHPLRAGRLAQVPASVNIELGPLDEQALRELLARALHRDADPALDAGADAEALGPLAEAIGRRTERNPFFVHHLLRLLADDGLLAYDADTAAWRWNLERIADHRGVDNVVELLTRRLEQLPAASRSVLRLLACMGHRASRQALAVAAGLSDAEATRELRAALDAGCIYREGRDWVFWHDRIREAAYASIPEAERAPLHLAIARRQLAHSDAQADVFAMAAQANLARPVVHGRDERRAFARLNLDAGRQAKAATAHHSALAFFRAALDFLGDDSGDEEGLATRKLCGEAEFMTGALEAAEARLSALEAVAGDGIFGADLARLRAALYTTLGRFDLALEVGLAFVRKLDLHVPLRPTDADVDREYARLKLWLDRHGIGSMRALPSVTDPLRMAITDIFADLIPPALYTDPNLVDMILLSQANLSIERGLSDATANAFACMTQICGSRYGDYATAHAFGELALYLADERGLSKYRSRIYMTFGTLVVPWAMPARAARDYIHRAYDVAVENGDHTFAIYCGRNEATGMLFAGEFLDDVRSTVSRGLAVAREANFQLVIDALLAQWELLSRLTDAPPDPAAETLRAPVEGAPATLVDFAYWVYRLQAGVLFGDLPAALEARRRAEACVMAARTFAENGDLPFYGALALLALPERDAAQQAALMRHVGQLEAWARACPENFAARHALVHAELARADGRVLEAGEAYVKAVSHARRHGFAQVEALAAELTARFQAERGDEVGSNAYLRHARAAWQRWGAPAKVRELQQRHPDAFEADDWAPAASRLQELDVQAVLRISNALASNIVPARLVETLLRTALESAGAERGALALLRDGTWQVPALAQVVGDAIEVTHEEAAFSAEVLPVSLVHTVARTQERVVVDDARDAPAHAQDDYVRRQRPRSVLCVPLMRYATLVGVLYLENNLAAKVFTSAKAAVLEVIASQAAFALENARLYEDLFAQNQQRARAEEQLRAALAELGRASRLKAMGELVATIVHEVGQPIAAVDTSASAALRWLNRNPPEIGETREMLAHISRSATRARAIIQSLRAKARKAEPQFSPLELGEALREAVTLVAGQLDALHVSLEVRGLDELVLVHGDRIQLQQVAINLLMNGAESMTALAEGRPRRLLLACERAGDALVRVTVDDHGSGIDPDVAERLLEPLFTTKENGMGMGLAICKSIVDAHGGTLALVPREASGTVAGTRASFTLPRLGRGPG</sequence>
<evidence type="ECO:0000256" key="3">
    <source>
        <dbReference type="ARBA" id="ARBA00022553"/>
    </source>
</evidence>
<evidence type="ECO:0000259" key="6">
    <source>
        <dbReference type="PROSITE" id="PS50109"/>
    </source>
</evidence>
<dbReference type="SUPFAM" id="SSF47384">
    <property type="entry name" value="Homodimeric domain of signal transducing histidine kinase"/>
    <property type="match status" value="1"/>
</dbReference>
<dbReference type="CDD" id="cd00082">
    <property type="entry name" value="HisKA"/>
    <property type="match status" value="1"/>
</dbReference>
<keyword evidence="4" id="KW-0175">Coiled coil</keyword>
<dbReference type="SMART" id="SM00220">
    <property type="entry name" value="S_TKc"/>
    <property type="match status" value="1"/>
</dbReference>